<gene>
    <name evidence="2" type="ORF">CRP01_31510</name>
</gene>
<evidence type="ECO:0000313" key="2">
    <source>
        <dbReference type="EMBL" id="PHN02506.1"/>
    </source>
</evidence>
<evidence type="ECO:0000313" key="3">
    <source>
        <dbReference type="Proteomes" id="UP000223913"/>
    </source>
</evidence>
<dbReference type="OrthoDB" id="117053at2"/>
<dbReference type="SUPFAM" id="SSF53335">
    <property type="entry name" value="S-adenosyl-L-methionine-dependent methyltransferases"/>
    <property type="match status" value="1"/>
</dbReference>
<reference evidence="2 3" key="1">
    <citation type="submission" date="2017-10" db="EMBL/GenBank/DDBJ databases">
        <title>The draft genome sequence of Lewinella nigricans NBRC 102662.</title>
        <authorList>
            <person name="Wang K."/>
        </authorList>
    </citation>
    <scope>NUCLEOTIDE SEQUENCE [LARGE SCALE GENOMIC DNA]</scope>
    <source>
        <strain evidence="2 3">NBRC 102662</strain>
    </source>
</reference>
<dbReference type="Proteomes" id="UP000223913">
    <property type="component" value="Unassembled WGS sequence"/>
</dbReference>
<dbReference type="RefSeq" id="WP_099154050.1">
    <property type="nucleotide sequence ID" value="NZ_PDUD01000039.1"/>
</dbReference>
<protein>
    <recommendedName>
        <fullName evidence="4">Class I SAM-dependent methyltransferase</fullName>
    </recommendedName>
</protein>
<sequence length="266" mass="30183">MARWHLFEIEDQPWFPTFLRNYLTDFLQFLSNKTGLYSPLVSIIEKGLNTVERNRIIDLGSGGGGGLIHLNAELKARIPDLEIVLTDYYPNIPAFEFTAQQADNFRYISESVDARQVPADLTGLRTMFLALHHFRPEDAAQILQNAVDSGYPIAVFEAQERSVPSILAMVFSPLTVLFTTPFIRPFKIGRIVFTYLIPIIPLVVLWDGIVSALRTYSVPEMNALVAQLDRTEDYNWDIGRIRSGPGQVLYLLGTKQSLKRSRCINF</sequence>
<keyword evidence="3" id="KW-1185">Reference proteome</keyword>
<keyword evidence="1" id="KW-0472">Membrane</keyword>
<dbReference type="EMBL" id="PDUD01000039">
    <property type="protein sequence ID" value="PHN02506.1"/>
    <property type="molecule type" value="Genomic_DNA"/>
</dbReference>
<dbReference type="Gene3D" id="3.40.50.150">
    <property type="entry name" value="Vaccinia Virus protein VP39"/>
    <property type="match status" value="1"/>
</dbReference>
<evidence type="ECO:0000256" key="1">
    <source>
        <dbReference type="SAM" id="Phobius"/>
    </source>
</evidence>
<evidence type="ECO:0008006" key="4">
    <source>
        <dbReference type="Google" id="ProtNLM"/>
    </source>
</evidence>
<accession>A0A2D0N291</accession>
<proteinExistence type="predicted"/>
<name>A0A2D0N291_FLAN2</name>
<dbReference type="InterPro" id="IPR029063">
    <property type="entry name" value="SAM-dependent_MTases_sf"/>
</dbReference>
<keyword evidence="1" id="KW-1133">Transmembrane helix</keyword>
<feature type="transmembrane region" description="Helical" evidence="1">
    <location>
        <begin position="192"/>
        <end position="213"/>
    </location>
</feature>
<keyword evidence="1" id="KW-0812">Transmembrane</keyword>
<comment type="caution">
    <text evidence="2">The sequence shown here is derived from an EMBL/GenBank/DDBJ whole genome shotgun (WGS) entry which is preliminary data.</text>
</comment>
<organism evidence="2 3">
    <name type="scientific">Flavilitoribacter nigricans (strain ATCC 23147 / DSM 23189 / NBRC 102662 / NCIMB 1420 / SS-2)</name>
    <name type="common">Lewinella nigricans</name>
    <dbReference type="NCBI Taxonomy" id="1122177"/>
    <lineage>
        <taxon>Bacteria</taxon>
        <taxon>Pseudomonadati</taxon>
        <taxon>Bacteroidota</taxon>
        <taxon>Saprospiria</taxon>
        <taxon>Saprospirales</taxon>
        <taxon>Lewinellaceae</taxon>
        <taxon>Flavilitoribacter</taxon>
    </lineage>
</organism>
<dbReference type="AlphaFoldDB" id="A0A2D0N291"/>